<name>A0A7X5AVK1_9GAMM</name>
<feature type="region of interest" description="Disordered" evidence="1">
    <location>
        <begin position="484"/>
        <end position="508"/>
    </location>
</feature>
<dbReference type="InterPro" id="IPR038732">
    <property type="entry name" value="HpyO/CreE_NAD-binding"/>
</dbReference>
<keyword evidence="3" id="KW-0560">Oxidoreductase</keyword>
<reference evidence="3 4" key="1">
    <citation type="submission" date="2017-05" db="EMBL/GenBank/DDBJ databases">
        <title>High clonality and local adaptation shapes Vibrionaceae linages within an endangered oasis.</title>
        <authorList>
            <person name="Vazquez-Rosas-Landa M."/>
        </authorList>
    </citation>
    <scope>NUCLEOTIDE SEQUENCE [LARGE SCALE GENOMIC DNA]</scope>
    <source>
        <strain evidence="3 4">P46_P4S1P180</strain>
    </source>
</reference>
<dbReference type="PANTHER" id="PTHR40254">
    <property type="entry name" value="BLR0577 PROTEIN"/>
    <property type="match status" value="1"/>
</dbReference>
<feature type="compositionally biased region" description="Polar residues" evidence="1">
    <location>
        <begin position="499"/>
        <end position="508"/>
    </location>
</feature>
<comment type="caution">
    <text evidence="3">The sequence shown here is derived from an EMBL/GenBank/DDBJ whole genome shotgun (WGS) entry which is preliminary data.</text>
</comment>
<keyword evidence="3" id="KW-0503">Monooxygenase</keyword>
<dbReference type="Pfam" id="PF13454">
    <property type="entry name" value="NAD_binding_9"/>
    <property type="match status" value="1"/>
</dbReference>
<organism evidence="3 4">
    <name type="scientific">Photobacterium halotolerans</name>
    <dbReference type="NCBI Taxonomy" id="265726"/>
    <lineage>
        <taxon>Bacteria</taxon>
        <taxon>Pseudomonadati</taxon>
        <taxon>Pseudomonadota</taxon>
        <taxon>Gammaproteobacteria</taxon>
        <taxon>Vibrionales</taxon>
        <taxon>Vibrionaceae</taxon>
        <taxon>Photobacterium</taxon>
    </lineage>
</organism>
<gene>
    <name evidence="3" type="ORF">CAG72_17665</name>
</gene>
<dbReference type="PANTHER" id="PTHR40254:SF1">
    <property type="entry name" value="BLR0577 PROTEIN"/>
    <property type="match status" value="1"/>
</dbReference>
<dbReference type="InterPro" id="IPR052189">
    <property type="entry name" value="L-asp_N-monooxygenase_NS-form"/>
</dbReference>
<evidence type="ECO:0000313" key="4">
    <source>
        <dbReference type="Proteomes" id="UP000465712"/>
    </source>
</evidence>
<protein>
    <submittedName>
        <fullName evidence="3">SidA/IucD/PvdA family monooxygenase</fullName>
    </submittedName>
</protein>
<evidence type="ECO:0000313" key="3">
    <source>
        <dbReference type="EMBL" id="NAW67025.1"/>
    </source>
</evidence>
<sequence length="508" mass="56572">MMKRITLTLVGGGASSLAFLDAFTRHWNYQPNQDVVIFVIEKKSVWSVGNAYTEDSHSNLLNTQAGVISGLPGLPGDFMHWLKAYRLEWQPDFPNFTIESSSYAPRALFGRYMQDRFYRVIRQAAEKNIFILTFAADVSSMDACPDSTGYSISTECGHQLKSDAVILACGTHNKIMEHEQHSAKVFSSPYPVRSVTRAIDLNDNVVIVGARLSAIDLAIGLLERGHKGKIQFRSRGGFFPSVRGTQGTYRNQFLSPGYIEQNFGTVTLADLARLFQQELNHYRKHHEDTLESLQFPTPPVTNFHHFLSTEIELAKGPRGWQAILYSANAALDIIWRKLIEEDKQRFFTDSWSNAMALRVSIPKENAVKLLNAVKSGQLSYQIDTETDSQADVIVYATGNARDLTQADSPLLHHLFESGLAVSHPHGGLQILNETYQVLDNRGFAHASIFALGEITNGNFLFTSALDLIVEHGSRCATSVIASLTQSEPPTDESSWKQEAGNQPSSNQR</sequence>
<feature type="domain" description="FAD-dependent urate hydroxylase HpyO/Asp monooxygenase CreE-like FAD/NAD(P)-binding" evidence="2">
    <location>
        <begin position="9"/>
        <end position="171"/>
    </location>
</feature>
<evidence type="ECO:0000259" key="2">
    <source>
        <dbReference type="Pfam" id="PF13454"/>
    </source>
</evidence>
<dbReference type="Gene3D" id="3.50.50.60">
    <property type="entry name" value="FAD/NAD(P)-binding domain"/>
    <property type="match status" value="1"/>
</dbReference>
<dbReference type="EMBL" id="WXWW01000255">
    <property type="protein sequence ID" value="NAW67025.1"/>
    <property type="molecule type" value="Genomic_DNA"/>
</dbReference>
<dbReference type="GO" id="GO:0004497">
    <property type="term" value="F:monooxygenase activity"/>
    <property type="evidence" value="ECO:0007669"/>
    <property type="project" value="UniProtKB-KW"/>
</dbReference>
<evidence type="ECO:0000256" key="1">
    <source>
        <dbReference type="SAM" id="MobiDB-lite"/>
    </source>
</evidence>
<accession>A0A7X5AVK1</accession>
<dbReference type="AlphaFoldDB" id="A0A7X5AVK1"/>
<proteinExistence type="predicted"/>
<dbReference type="SUPFAM" id="SSF51905">
    <property type="entry name" value="FAD/NAD(P)-binding domain"/>
    <property type="match status" value="1"/>
</dbReference>
<dbReference type="InterPro" id="IPR036188">
    <property type="entry name" value="FAD/NAD-bd_sf"/>
</dbReference>
<dbReference type="Proteomes" id="UP000465712">
    <property type="component" value="Unassembled WGS sequence"/>
</dbReference>